<dbReference type="Proteomes" id="UP000663874">
    <property type="component" value="Unassembled WGS sequence"/>
</dbReference>
<protein>
    <submittedName>
        <fullName evidence="1">Uncharacterized protein</fullName>
    </submittedName>
</protein>
<reference evidence="1" key="1">
    <citation type="submission" date="2021-02" db="EMBL/GenBank/DDBJ databases">
        <authorList>
            <person name="Nowell W R."/>
        </authorList>
    </citation>
    <scope>NUCLEOTIDE SEQUENCE</scope>
</reference>
<dbReference type="AlphaFoldDB" id="A0A819BGC0"/>
<proteinExistence type="predicted"/>
<evidence type="ECO:0000313" key="1">
    <source>
        <dbReference type="EMBL" id="CAF3797773.1"/>
    </source>
</evidence>
<accession>A0A819BGC0</accession>
<sequence>MLVTTLVEHSIVSNHIYVPKELQHCLRQVRERLLPVVTPISCWPIPSAAAHHATGNTVNIIAPKSTTTTVIVPQSLRSISNFIGFMQTTVKLFEDQLSNLAKQMTSLTVLSIIQEHKIDCVSSLVEKIMLPSFKLITETLLALAHLIPNSSMHVNQKETIGNQL</sequence>
<organism evidence="1 2">
    <name type="scientific">Rotaria sordida</name>
    <dbReference type="NCBI Taxonomy" id="392033"/>
    <lineage>
        <taxon>Eukaryota</taxon>
        <taxon>Metazoa</taxon>
        <taxon>Spiralia</taxon>
        <taxon>Gnathifera</taxon>
        <taxon>Rotifera</taxon>
        <taxon>Eurotatoria</taxon>
        <taxon>Bdelloidea</taxon>
        <taxon>Philodinida</taxon>
        <taxon>Philodinidae</taxon>
        <taxon>Rotaria</taxon>
    </lineage>
</organism>
<name>A0A819BGC0_9BILA</name>
<comment type="caution">
    <text evidence="1">The sequence shown here is derived from an EMBL/GenBank/DDBJ whole genome shotgun (WGS) entry which is preliminary data.</text>
</comment>
<dbReference type="EMBL" id="CAJOBE010002081">
    <property type="protein sequence ID" value="CAF3797773.1"/>
    <property type="molecule type" value="Genomic_DNA"/>
</dbReference>
<evidence type="ECO:0000313" key="2">
    <source>
        <dbReference type="Proteomes" id="UP000663874"/>
    </source>
</evidence>
<gene>
    <name evidence="1" type="ORF">FNK824_LOCUS14820</name>
</gene>